<dbReference type="PANTHER" id="PTHR21660:SF1">
    <property type="entry name" value="ACYL-COENZYME A THIOESTERASE 13"/>
    <property type="match status" value="1"/>
</dbReference>
<dbReference type="Proteomes" id="UP000267128">
    <property type="component" value="Unassembled WGS sequence"/>
</dbReference>
<gene>
    <name evidence="4" type="ORF">EFK50_10440</name>
</gene>
<dbReference type="Gene3D" id="3.10.129.10">
    <property type="entry name" value="Hotdog Thioesterase"/>
    <property type="match status" value="1"/>
</dbReference>
<comment type="similarity">
    <text evidence="1">Belongs to the thioesterase PaaI family.</text>
</comment>
<keyword evidence="2" id="KW-0378">Hydrolase</keyword>
<proteinExistence type="inferred from homology"/>
<evidence type="ECO:0000259" key="3">
    <source>
        <dbReference type="Pfam" id="PF03061"/>
    </source>
</evidence>
<dbReference type="AlphaFoldDB" id="A0A3N0CFG2"/>
<sequence>MRTSRTPAARTCGCCSAAWAPCSPVPAWSSSRVAASKKPDRPGRDLPVTRRFELSPDVPAPGPFSALLGFRYISIAGGVAVVEADPTTEHCNAGGIVHGGFLSSMLDTTTGWAVHAQLPPGTAAPHVQLSVQYVRAALPGITLVCTGTASAVGRRIASTDAEILQDGRLIARAVASHAVLAAPAQP</sequence>
<evidence type="ECO:0000313" key="4">
    <source>
        <dbReference type="EMBL" id="RNL62202.1"/>
    </source>
</evidence>
<comment type="caution">
    <text evidence="4">The sequence shown here is derived from an EMBL/GenBank/DDBJ whole genome shotgun (WGS) entry which is preliminary data.</text>
</comment>
<dbReference type="InterPro" id="IPR029069">
    <property type="entry name" value="HotDog_dom_sf"/>
</dbReference>
<dbReference type="PANTHER" id="PTHR21660">
    <property type="entry name" value="THIOESTERASE SUPERFAMILY MEMBER-RELATED"/>
    <property type="match status" value="1"/>
</dbReference>
<name>A0A3N0CFG2_9ACTN</name>
<accession>A0A3N0CFG2</accession>
<organism evidence="4 5">
    <name type="scientific">Nocardioides marmoriginsengisoli</name>
    <dbReference type="NCBI Taxonomy" id="661483"/>
    <lineage>
        <taxon>Bacteria</taxon>
        <taxon>Bacillati</taxon>
        <taxon>Actinomycetota</taxon>
        <taxon>Actinomycetes</taxon>
        <taxon>Propionibacteriales</taxon>
        <taxon>Nocardioidaceae</taxon>
        <taxon>Nocardioides</taxon>
    </lineage>
</organism>
<feature type="domain" description="Thioesterase" evidence="3">
    <location>
        <begin position="94"/>
        <end position="167"/>
    </location>
</feature>
<evidence type="ECO:0000313" key="5">
    <source>
        <dbReference type="Proteomes" id="UP000267128"/>
    </source>
</evidence>
<dbReference type="InterPro" id="IPR006683">
    <property type="entry name" value="Thioestr_dom"/>
</dbReference>
<dbReference type="InterPro" id="IPR039298">
    <property type="entry name" value="ACOT13"/>
</dbReference>
<dbReference type="InterPro" id="IPR003736">
    <property type="entry name" value="PAAI_dom"/>
</dbReference>
<dbReference type="EMBL" id="RJSE01000007">
    <property type="protein sequence ID" value="RNL62202.1"/>
    <property type="molecule type" value="Genomic_DNA"/>
</dbReference>
<reference evidence="4 5" key="1">
    <citation type="submission" date="2018-11" db="EMBL/GenBank/DDBJ databases">
        <authorList>
            <person name="Li F."/>
        </authorList>
    </citation>
    <scope>NUCLEOTIDE SEQUENCE [LARGE SCALE GENOMIC DNA]</scope>
    <source>
        <strain evidence="4 5">Gsoil 097</strain>
    </source>
</reference>
<dbReference type="SUPFAM" id="SSF54637">
    <property type="entry name" value="Thioesterase/thiol ester dehydrase-isomerase"/>
    <property type="match status" value="1"/>
</dbReference>
<evidence type="ECO:0000256" key="1">
    <source>
        <dbReference type="ARBA" id="ARBA00008324"/>
    </source>
</evidence>
<keyword evidence="5" id="KW-1185">Reference proteome</keyword>
<protein>
    <submittedName>
        <fullName evidence="4">PaaI family thioesterase</fullName>
    </submittedName>
</protein>
<dbReference type="OrthoDB" id="9813282at2"/>
<evidence type="ECO:0000256" key="2">
    <source>
        <dbReference type="ARBA" id="ARBA00022801"/>
    </source>
</evidence>
<dbReference type="GO" id="GO:0047617">
    <property type="term" value="F:fatty acyl-CoA hydrolase activity"/>
    <property type="evidence" value="ECO:0007669"/>
    <property type="project" value="InterPro"/>
</dbReference>
<dbReference type="Pfam" id="PF03061">
    <property type="entry name" value="4HBT"/>
    <property type="match status" value="1"/>
</dbReference>
<dbReference type="NCBIfam" id="TIGR00369">
    <property type="entry name" value="unchar_dom_1"/>
    <property type="match status" value="1"/>
</dbReference>
<dbReference type="CDD" id="cd03443">
    <property type="entry name" value="PaaI_thioesterase"/>
    <property type="match status" value="1"/>
</dbReference>